<dbReference type="InterPro" id="IPR043797">
    <property type="entry name" value="MupG_N"/>
</dbReference>
<dbReference type="AlphaFoldDB" id="A0A1M5M2A7"/>
<dbReference type="InterPro" id="IPR029000">
    <property type="entry name" value="Cyclophilin-like_dom_sf"/>
</dbReference>
<dbReference type="Gene3D" id="2.40.100.10">
    <property type="entry name" value="Cyclophilin-like"/>
    <property type="match status" value="1"/>
</dbReference>
<evidence type="ECO:0000259" key="2">
    <source>
        <dbReference type="Pfam" id="PF19200"/>
    </source>
</evidence>
<dbReference type="InterPro" id="IPR013785">
    <property type="entry name" value="Aldolase_TIM"/>
</dbReference>
<dbReference type="Pfam" id="PF05913">
    <property type="entry name" value="MupG_C"/>
    <property type="match status" value="1"/>
</dbReference>
<feature type="domain" description="6-phospho-N-acetylmuramidase N-terminal" evidence="2">
    <location>
        <begin position="2"/>
        <end position="232"/>
    </location>
</feature>
<dbReference type="InterPro" id="IPR008589">
    <property type="entry name" value="MupG"/>
</dbReference>
<dbReference type="RefSeq" id="WP_073004545.1">
    <property type="nucleotide sequence ID" value="NZ_FQXD01000001.1"/>
</dbReference>
<dbReference type="PANTHER" id="PTHR38435:SF2">
    <property type="entry name" value="DUF871 DOMAIN-CONTAINING PROTEIN"/>
    <property type="match status" value="1"/>
</dbReference>
<proteinExistence type="predicted"/>
<sequence length="359" mass="40623">MLGISVYIGEQSVEEQSTYIKKMNEKGFTSIFTSLHIPEEDPAMYKHQLQALGKIAKQLNMELMVDISPTSLITLGFDWETASELVNWGLTGLRVDYGIDEDTIVYLSKEMKVALNASTLTPHVLETLKQKGLDISMVEAWHNFYPRPETGIGWDDFIKKNRWLKQEGLSVMAFIPGDEKLRGPIFATLPTLEAHRSTSPFAAYLELSHKGMVDKILIGDRGVSDRTFEQFSGYQKNEILLHVTPNPAIPQLGVDLVKGTHTNRVDRARDCIRSVESRQYASIGAMKIVPVNCVERCIGSITIDNEHYQRYQGEVQITTRDLPKDRRVNVIGRVVPQDRMLLKWIAGGQRFTIKLLSND</sequence>
<dbReference type="Pfam" id="PF19200">
    <property type="entry name" value="MupG_N"/>
    <property type="match status" value="1"/>
</dbReference>
<dbReference type="EMBL" id="FQXD01000001">
    <property type="protein sequence ID" value="SHG71360.1"/>
    <property type="molecule type" value="Genomic_DNA"/>
</dbReference>
<dbReference type="Gene3D" id="3.20.20.70">
    <property type="entry name" value="Aldolase class I"/>
    <property type="match status" value="1"/>
</dbReference>
<accession>A0A1M5M2A7</accession>
<dbReference type="SUPFAM" id="SSF50891">
    <property type="entry name" value="Cyclophilin-like"/>
    <property type="match status" value="1"/>
</dbReference>
<keyword evidence="4" id="KW-1185">Reference proteome</keyword>
<evidence type="ECO:0000259" key="1">
    <source>
        <dbReference type="Pfam" id="PF05913"/>
    </source>
</evidence>
<feature type="domain" description="6-phospho-N-acetylmuramidase C-terminal" evidence="1">
    <location>
        <begin position="241"/>
        <end position="354"/>
    </location>
</feature>
<dbReference type="InterPro" id="IPR043894">
    <property type="entry name" value="MupG_C"/>
</dbReference>
<dbReference type="PANTHER" id="PTHR38435">
    <property type="match status" value="1"/>
</dbReference>
<evidence type="ECO:0000313" key="4">
    <source>
        <dbReference type="Proteomes" id="UP000184079"/>
    </source>
</evidence>
<organism evidence="3 4">
    <name type="scientific">Virgibacillus chiguensis</name>
    <dbReference type="NCBI Taxonomy" id="411959"/>
    <lineage>
        <taxon>Bacteria</taxon>
        <taxon>Bacillati</taxon>
        <taxon>Bacillota</taxon>
        <taxon>Bacilli</taxon>
        <taxon>Bacillales</taxon>
        <taxon>Bacillaceae</taxon>
        <taxon>Virgibacillus</taxon>
    </lineage>
</organism>
<dbReference type="InterPro" id="IPR017853">
    <property type="entry name" value="GH"/>
</dbReference>
<evidence type="ECO:0008006" key="5">
    <source>
        <dbReference type="Google" id="ProtNLM"/>
    </source>
</evidence>
<evidence type="ECO:0000313" key="3">
    <source>
        <dbReference type="EMBL" id="SHG71360.1"/>
    </source>
</evidence>
<name>A0A1M5M2A7_9BACI</name>
<gene>
    <name evidence="3" type="ORF">SAMN05421807_101350</name>
</gene>
<dbReference type="SUPFAM" id="SSF51445">
    <property type="entry name" value="(Trans)glycosidases"/>
    <property type="match status" value="1"/>
</dbReference>
<dbReference type="OrthoDB" id="5809921at2"/>
<dbReference type="Proteomes" id="UP000184079">
    <property type="component" value="Unassembled WGS sequence"/>
</dbReference>
<reference evidence="4" key="1">
    <citation type="submission" date="2016-11" db="EMBL/GenBank/DDBJ databases">
        <authorList>
            <person name="Varghese N."/>
            <person name="Submissions S."/>
        </authorList>
    </citation>
    <scope>NUCLEOTIDE SEQUENCE [LARGE SCALE GENOMIC DNA]</scope>
    <source>
        <strain evidence="4">CGMCC 1.6496</strain>
    </source>
</reference>
<protein>
    <recommendedName>
        <fullName evidence="5">Outer surface protein</fullName>
    </recommendedName>
</protein>